<proteinExistence type="predicted"/>
<dbReference type="Pfam" id="PF09481">
    <property type="entry name" value="CRISPR_Cse1"/>
    <property type="match status" value="1"/>
</dbReference>
<sequence>MFSLLDDPWIQIVDSDDELKLVGIRDIFTGEVKAVRLQGESPAQDYAVMRLLLAIFWRSHSDEARVMPGKTFNFADWFARTRKRLLSKGADKAVLEYLDKYSDRFELFDSTAPFMQVAGLHVKSGEAKHITTIVPESQSDYFSMRAGRARDTLTFAEAARWLVYVQAYDYSGIKSGAVGDTRVKGGRGYPIGTGWTGMTGGTLVMGGNLLDTLILNTVQESLTNPDDRPVWERVADGPDVRSSKGEKNEPQGPADLATWQSRRVLLHNDGDKVVGVVVCNGDKIPDAGANVLADPMTPYRYSSNKSKKNLDVYYPRPYDVERTMWRSLDSLVVAETDGGFSGKEKAPKRPGILSNLAQLSQQIEGLPSVLNVELFSVEYGPQSSSVATTYAARMSLPVVILMENSAYLRTEIRAMASATTNAAVALGRFAGNLLVAAGGDYEFKTAVTDRVLAELEPRFNDWLGSIADLPDDAAQAESEAAQAAVKQWQQTVRAVVDEHARTLLRGAGPKAFSGRVIVSGPDDTRGRFVSAATFYQLLHRSLNEALPATAAEKATQKQESQKEATE</sequence>
<dbReference type="EMBL" id="CP046883">
    <property type="protein sequence ID" value="QNH95436.1"/>
    <property type="molecule type" value="Genomic_DNA"/>
</dbReference>
<evidence type="ECO:0000313" key="2">
    <source>
        <dbReference type="EMBL" id="QNH95436.1"/>
    </source>
</evidence>
<dbReference type="CDD" id="cd09729">
    <property type="entry name" value="Cse1_I-E"/>
    <property type="match status" value="1"/>
</dbReference>
<reference evidence="2 3" key="1">
    <citation type="submission" date="2019-12" db="EMBL/GenBank/DDBJ databases">
        <title>Corynebacterium sp. nov., isolated from feces of the Anser Albifrons in China.</title>
        <authorList>
            <person name="Liu Q."/>
        </authorList>
    </citation>
    <scope>NUCLEOTIDE SEQUENCE [LARGE SCALE GENOMIC DNA]</scope>
    <source>
        <strain evidence="2 3">23H37-10</strain>
    </source>
</reference>
<protein>
    <submittedName>
        <fullName evidence="2">Type I-E CRISPR-associated protein Cse1/CasA</fullName>
    </submittedName>
</protein>
<dbReference type="NCBIfam" id="TIGR02547">
    <property type="entry name" value="casA_cse1"/>
    <property type="match status" value="1"/>
</dbReference>
<dbReference type="RefSeq" id="WP_186276970.1">
    <property type="nucleotide sequence ID" value="NZ_CP046883.1"/>
</dbReference>
<evidence type="ECO:0000256" key="1">
    <source>
        <dbReference type="SAM" id="MobiDB-lite"/>
    </source>
</evidence>
<accession>A0A7G7YLR6</accession>
<name>A0A7G7YLR6_9CORY</name>
<feature type="region of interest" description="Disordered" evidence="1">
    <location>
        <begin position="225"/>
        <end position="254"/>
    </location>
</feature>
<dbReference type="KEGG" id="cans:GP473_00825"/>
<keyword evidence="3" id="KW-1185">Reference proteome</keyword>
<dbReference type="Proteomes" id="UP000515275">
    <property type="component" value="Chromosome"/>
</dbReference>
<dbReference type="InterPro" id="IPR013381">
    <property type="entry name" value="CRISPR-assoc_prot_Cse1"/>
</dbReference>
<organism evidence="2 3">
    <name type="scientific">Corynebacterium anserum</name>
    <dbReference type="NCBI Taxonomy" id="2684406"/>
    <lineage>
        <taxon>Bacteria</taxon>
        <taxon>Bacillati</taxon>
        <taxon>Actinomycetota</taxon>
        <taxon>Actinomycetes</taxon>
        <taxon>Mycobacteriales</taxon>
        <taxon>Corynebacteriaceae</taxon>
        <taxon>Corynebacterium</taxon>
    </lineage>
</organism>
<feature type="compositionally biased region" description="Basic and acidic residues" evidence="1">
    <location>
        <begin position="225"/>
        <end position="249"/>
    </location>
</feature>
<evidence type="ECO:0000313" key="3">
    <source>
        <dbReference type="Proteomes" id="UP000515275"/>
    </source>
</evidence>
<dbReference type="Gene3D" id="1.10.132.100">
    <property type="match status" value="1"/>
</dbReference>
<dbReference type="AlphaFoldDB" id="A0A7G7YLR6"/>
<gene>
    <name evidence="2" type="primary">casA</name>
    <name evidence="2" type="ORF">GP473_00825</name>
</gene>